<keyword evidence="9" id="KW-0732">Signal</keyword>
<dbReference type="SUPFAM" id="SSF49764">
    <property type="entry name" value="HSP20-like chaperones"/>
    <property type="match status" value="1"/>
</dbReference>
<evidence type="ECO:0000256" key="1">
    <source>
        <dbReference type="ARBA" id="ARBA00004514"/>
    </source>
</evidence>
<name>A0A401RQM2_CHIPU</name>
<gene>
    <name evidence="11" type="ORF">chiPu_0019023</name>
</gene>
<sequence>MSFLILSGFIMITPAFELSQDPNFLTIIIQVPYAKVNEVDLYIDGVDFKFYAKPYFLRLTLPGKIVEDGRETALYNADAGSFTIKVPKETPEEYFEGLDMLTVLLAPKGSRSAKPLLEEIGQTVDIEEDEDQQEFDWEIEQTPYVELEGNVLSQTCFYGFGNLRTGVFRRLQDELTDVIDLEEPDSTTMVERRQKRLAAEEAKFDSDHYLADLFEDDTIQDLLKYKPWWAGMPKRKEARKTQSEQHLMEETESRFVEFSEDEKEHLRNFTNKNYLLDKKACHNAYLCLLDIILAYAYEVRITEGETNTESSWNIRKLSGTLCWLDTYHSLQEVAVSFCRRVLCYPFYRHFHLALKAIEDAVLILQLGKSAVLKSLLGIHKIFRESDPAYLLNDLYITDYCIWIQKVKSKKLASLAETLRNVKITKSNLSFELEELEKAALLVQEEENEIKPGQSGLQSPLSESDTQEDNDSEESSSSSYDTGESDSCENDLSSCSISEEMDRKCLCHATEADCVTEFKAKEDLIKLNCGDETMHMDATGYPVNCPLGETSTDKSPPRRLIEEVADQLQSMGFSEHCEKSAVENSEHRPTSLPVQNLAQYQHSQTTSQQTFLEVSPKRNCLLLVADPDNTEDFINLA</sequence>
<dbReference type="InterPro" id="IPR039742">
    <property type="entry name" value="Shq1"/>
</dbReference>
<evidence type="ECO:0000256" key="8">
    <source>
        <dbReference type="SAM" id="MobiDB-lite"/>
    </source>
</evidence>
<feature type="coiled-coil region" evidence="7">
    <location>
        <begin position="418"/>
        <end position="448"/>
    </location>
</feature>
<dbReference type="GO" id="GO:0005654">
    <property type="term" value="C:nucleoplasm"/>
    <property type="evidence" value="ECO:0007669"/>
    <property type="project" value="UniProtKB-SubCell"/>
</dbReference>
<feature type="region of interest" description="Disordered" evidence="8">
    <location>
        <begin position="448"/>
        <end position="491"/>
    </location>
</feature>
<organism evidence="11 12">
    <name type="scientific">Chiloscyllium punctatum</name>
    <name type="common">Brownbanded bambooshark</name>
    <name type="synonym">Hemiscyllium punctatum</name>
    <dbReference type="NCBI Taxonomy" id="137246"/>
    <lineage>
        <taxon>Eukaryota</taxon>
        <taxon>Metazoa</taxon>
        <taxon>Chordata</taxon>
        <taxon>Craniata</taxon>
        <taxon>Vertebrata</taxon>
        <taxon>Chondrichthyes</taxon>
        <taxon>Elasmobranchii</taxon>
        <taxon>Galeomorphii</taxon>
        <taxon>Galeoidea</taxon>
        <taxon>Orectolobiformes</taxon>
        <taxon>Hemiscylliidae</taxon>
        <taxon>Chiloscyllium</taxon>
    </lineage>
</organism>
<reference evidence="11 12" key="1">
    <citation type="journal article" date="2018" name="Nat. Ecol. Evol.">
        <title>Shark genomes provide insights into elasmobranch evolution and the origin of vertebrates.</title>
        <authorList>
            <person name="Hara Y"/>
            <person name="Yamaguchi K"/>
            <person name="Onimaru K"/>
            <person name="Kadota M"/>
            <person name="Koyanagi M"/>
            <person name="Keeley SD"/>
            <person name="Tatsumi K"/>
            <person name="Tanaka K"/>
            <person name="Motone F"/>
            <person name="Kageyama Y"/>
            <person name="Nozu R"/>
            <person name="Adachi N"/>
            <person name="Nishimura O"/>
            <person name="Nakagawa R"/>
            <person name="Tanegashima C"/>
            <person name="Kiyatake I"/>
            <person name="Matsumoto R"/>
            <person name="Murakumo K"/>
            <person name="Nishida K"/>
            <person name="Terakita A"/>
            <person name="Kuratani S"/>
            <person name="Sato K"/>
            <person name="Hyodo S Kuraku.S."/>
        </authorList>
    </citation>
    <scope>NUCLEOTIDE SEQUENCE [LARGE SCALE GENOMIC DNA]</scope>
</reference>
<dbReference type="OMA" id="HNIESAW"/>
<accession>A0A401RQM2</accession>
<feature type="compositionally biased region" description="Acidic residues" evidence="8">
    <location>
        <begin position="464"/>
        <end position="473"/>
    </location>
</feature>
<evidence type="ECO:0000259" key="10">
    <source>
        <dbReference type="PROSITE" id="PS51203"/>
    </source>
</evidence>
<dbReference type="AlphaFoldDB" id="A0A401RQM2"/>
<dbReference type="Proteomes" id="UP000287033">
    <property type="component" value="Unassembled WGS sequence"/>
</dbReference>
<dbReference type="InterPro" id="IPR008978">
    <property type="entry name" value="HSP20-like_chaperone"/>
</dbReference>
<evidence type="ECO:0000256" key="9">
    <source>
        <dbReference type="SAM" id="SignalP"/>
    </source>
</evidence>
<dbReference type="PANTHER" id="PTHR12967">
    <property type="entry name" value="PROTEIN SHQ1 HOMOLOG"/>
    <property type="match status" value="1"/>
</dbReference>
<dbReference type="Gene3D" id="2.60.40.790">
    <property type="match status" value="1"/>
</dbReference>
<feature type="domain" description="CS" evidence="10">
    <location>
        <begin position="11"/>
        <end position="99"/>
    </location>
</feature>
<evidence type="ECO:0000256" key="3">
    <source>
        <dbReference type="ARBA" id="ARBA00005607"/>
    </source>
</evidence>
<comment type="subcellular location">
    <subcellularLocation>
        <location evidence="1">Cytoplasm</location>
        <location evidence="1">Cytosol</location>
    </subcellularLocation>
    <subcellularLocation>
        <location evidence="2">Nucleus</location>
        <location evidence="2">Nucleoplasm</location>
    </subcellularLocation>
</comment>
<feature type="chain" id="PRO_5019203371" description="Protein SHQ1 homolog" evidence="9">
    <location>
        <begin position="16"/>
        <end position="636"/>
    </location>
</feature>
<evidence type="ECO:0000256" key="4">
    <source>
        <dbReference type="ARBA" id="ARBA00013750"/>
    </source>
</evidence>
<dbReference type="GO" id="GO:0005829">
    <property type="term" value="C:cytosol"/>
    <property type="evidence" value="ECO:0007669"/>
    <property type="project" value="UniProtKB-SubCell"/>
</dbReference>
<feature type="signal peptide" evidence="9">
    <location>
        <begin position="1"/>
        <end position="15"/>
    </location>
</feature>
<dbReference type="GO" id="GO:0051082">
    <property type="term" value="F:unfolded protein binding"/>
    <property type="evidence" value="ECO:0007669"/>
    <property type="project" value="TreeGrafter"/>
</dbReference>
<evidence type="ECO:0000313" key="12">
    <source>
        <dbReference type="Proteomes" id="UP000287033"/>
    </source>
</evidence>
<dbReference type="PROSITE" id="PS51203">
    <property type="entry name" value="CS"/>
    <property type="match status" value="1"/>
</dbReference>
<evidence type="ECO:0000256" key="6">
    <source>
        <dbReference type="ARBA" id="ARBA00023242"/>
    </source>
</evidence>
<dbReference type="InterPro" id="IPR048696">
    <property type="entry name" value="SHQ1-like_CS"/>
</dbReference>
<evidence type="ECO:0000256" key="5">
    <source>
        <dbReference type="ARBA" id="ARBA00022490"/>
    </source>
</evidence>
<dbReference type="PANTHER" id="PTHR12967:SF0">
    <property type="entry name" value="PROTEIN SHQ1 HOMOLOG"/>
    <property type="match status" value="1"/>
</dbReference>
<dbReference type="OrthoDB" id="73639at2759"/>
<comment type="similarity">
    <text evidence="3">Belongs to the SHQ1 family.</text>
</comment>
<dbReference type="STRING" id="137246.A0A401RQM2"/>
<keyword evidence="12" id="KW-1185">Reference proteome</keyword>
<dbReference type="Pfam" id="PF04925">
    <property type="entry name" value="SHQ1"/>
    <property type="match status" value="1"/>
</dbReference>
<evidence type="ECO:0000256" key="2">
    <source>
        <dbReference type="ARBA" id="ARBA00004642"/>
    </source>
</evidence>
<comment type="caution">
    <text evidence="11">The sequence shown here is derived from an EMBL/GenBank/DDBJ whole genome shotgun (WGS) entry which is preliminary data.</text>
</comment>
<keyword evidence="6" id="KW-0539">Nucleus</keyword>
<keyword evidence="7" id="KW-0175">Coiled coil</keyword>
<dbReference type="InterPro" id="IPR007052">
    <property type="entry name" value="CS_dom"/>
</dbReference>
<proteinExistence type="inferred from homology"/>
<dbReference type="Pfam" id="PF21413">
    <property type="entry name" value="SHQ1-like_CS"/>
    <property type="match status" value="1"/>
</dbReference>
<dbReference type="EMBL" id="BEZZ01001786">
    <property type="protein sequence ID" value="GCC20463.1"/>
    <property type="molecule type" value="Genomic_DNA"/>
</dbReference>
<evidence type="ECO:0000313" key="11">
    <source>
        <dbReference type="EMBL" id="GCC20463.1"/>
    </source>
</evidence>
<keyword evidence="5" id="KW-0963">Cytoplasm</keyword>
<dbReference type="InterPro" id="IPR007009">
    <property type="entry name" value="Shq1_C"/>
</dbReference>
<evidence type="ECO:0000256" key="7">
    <source>
        <dbReference type="SAM" id="Coils"/>
    </source>
</evidence>
<protein>
    <recommendedName>
        <fullName evidence="4">Protein SHQ1 homolog</fullName>
    </recommendedName>
</protein>
<dbReference type="GO" id="GO:0000493">
    <property type="term" value="P:box H/ACA snoRNP assembly"/>
    <property type="evidence" value="ECO:0007669"/>
    <property type="project" value="InterPro"/>
</dbReference>
<dbReference type="FunFam" id="2.60.40.790:FF:000022">
    <property type="entry name" value="Protein SHQ1 homolog"/>
    <property type="match status" value="1"/>
</dbReference>